<organism evidence="3">
    <name type="scientific">Brugia pahangi</name>
    <name type="common">Filarial nematode worm</name>
    <dbReference type="NCBI Taxonomy" id="6280"/>
    <lineage>
        <taxon>Eukaryota</taxon>
        <taxon>Metazoa</taxon>
        <taxon>Ecdysozoa</taxon>
        <taxon>Nematoda</taxon>
        <taxon>Chromadorea</taxon>
        <taxon>Rhabditida</taxon>
        <taxon>Spirurina</taxon>
        <taxon>Spiruromorpha</taxon>
        <taxon>Filarioidea</taxon>
        <taxon>Onchocercidae</taxon>
        <taxon>Brugia</taxon>
    </lineage>
</organism>
<dbReference type="WBParaSite" id="BPAG_0000811601-mRNA-1">
    <property type="protein sequence ID" value="BPAG_0000811601-mRNA-1"/>
    <property type="gene ID" value="BPAG_0000811601"/>
</dbReference>
<evidence type="ECO:0000313" key="3">
    <source>
        <dbReference type="WBParaSite" id="BPAG_0000811601-mRNA-1"/>
    </source>
</evidence>
<evidence type="ECO:0000313" key="2">
    <source>
        <dbReference type="Proteomes" id="UP000278627"/>
    </source>
</evidence>
<name>A0A0N4TIP6_BRUPA</name>
<dbReference type="Proteomes" id="UP000278627">
    <property type="component" value="Unassembled WGS sequence"/>
</dbReference>
<gene>
    <name evidence="1" type="ORF">BPAG_LOCUS8078</name>
</gene>
<proteinExistence type="predicted"/>
<dbReference type="EMBL" id="UZAD01013130">
    <property type="protein sequence ID" value="VDN89264.1"/>
    <property type="molecule type" value="Genomic_DNA"/>
</dbReference>
<accession>A0A0N4TIP6</accession>
<reference evidence="1 2" key="2">
    <citation type="submission" date="2018-11" db="EMBL/GenBank/DDBJ databases">
        <authorList>
            <consortium name="Pathogen Informatics"/>
        </authorList>
    </citation>
    <scope>NUCLEOTIDE SEQUENCE [LARGE SCALE GENOMIC DNA]</scope>
</reference>
<dbReference type="AlphaFoldDB" id="A0A0N4TIP6"/>
<sequence length="101" mass="10967">MSTSERPLVLTRSTTHQQQRLSTELAITTSSGSLPSSTHATTVTTKSASVTFQKPFSNFIDIIVAAFTHKFMPVLLTLSTEATSDLIKMNLCSQSASLLFQ</sequence>
<protein>
    <submittedName>
        <fullName evidence="1 3">Uncharacterized protein</fullName>
    </submittedName>
</protein>
<reference evidence="3" key="1">
    <citation type="submission" date="2017-02" db="UniProtKB">
        <authorList>
            <consortium name="WormBaseParasite"/>
        </authorList>
    </citation>
    <scope>IDENTIFICATION</scope>
</reference>
<evidence type="ECO:0000313" key="1">
    <source>
        <dbReference type="EMBL" id="VDN89264.1"/>
    </source>
</evidence>
<keyword evidence="2" id="KW-1185">Reference proteome</keyword>